<dbReference type="eggNOG" id="COG4960">
    <property type="taxonomic scope" value="Bacteria"/>
</dbReference>
<feature type="domain" description="Prepilin type IV endopeptidase peptidase" evidence="2">
    <location>
        <begin position="21"/>
        <end position="125"/>
    </location>
</feature>
<protein>
    <submittedName>
        <fullName evidence="3">Type IV leader peptidase family protein</fullName>
    </submittedName>
</protein>
<dbReference type="PROSITE" id="PS51257">
    <property type="entry name" value="PROKAR_LIPOPROTEIN"/>
    <property type="match status" value="1"/>
</dbReference>
<feature type="transmembrane region" description="Helical" evidence="1">
    <location>
        <begin position="40"/>
        <end position="60"/>
    </location>
</feature>
<dbReference type="InterPro" id="IPR000045">
    <property type="entry name" value="Prepilin_IV_endopep_pep"/>
</dbReference>
<dbReference type="HOGENOM" id="CLU_057101_9_1_5"/>
<keyword evidence="4" id="KW-1185">Reference proteome</keyword>
<dbReference type="EMBL" id="CP002382">
    <property type="protein sequence ID" value="AEP08868.1"/>
    <property type="molecule type" value="Genomic_DNA"/>
</dbReference>
<keyword evidence="1" id="KW-1133">Transmembrane helix</keyword>
<dbReference type="Pfam" id="PF01478">
    <property type="entry name" value="Peptidase_A24"/>
    <property type="match status" value="1"/>
</dbReference>
<keyword evidence="1" id="KW-0472">Membrane</keyword>
<organism evidence="3 4">
    <name type="scientific">Micavibrio aeruginosavorus (strain ARL-13)</name>
    <dbReference type="NCBI Taxonomy" id="856793"/>
    <lineage>
        <taxon>Bacteria</taxon>
        <taxon>Pseudomonadati</taxon>
        <taxon>Bdellovibrionota</taxon>
        <taxon>Bdellovibrionia</taxon>
        <taxon>Bdellovibrionales</taxon>
        <taxon>Pseudobdellovibrionaceae</taxon>
        <taxon>Micavibrio</taxon>
    </lineage>
</organism>
<dbReference type="STRING" id="856793.MICA_531"/>
<accession>G2KLN8</accession>
<dbReference type="GO" id="GO:0004190">
    <property type="term" value="F:aspartic-type endopeptidase activity"/>
    <property type="evidence" value="ECO:0007669"/>
    <property type="project" value="InterPro"/>
</dbReference>
<dbReference type="KEGG" id="mai:MICA_531"/>
<evidence type="ECO:0000259" key="2">
    <source>
        <dbReference type="Pfam" id="PF01478"/>
    </source>
</evidence>
<feature type="transmembrane region" description="Helical" evidence="1">
    <location>
        <begin position="66"/>
        <end position="89"/>
    </location>
</feature>
<proteinExistence type="predicted"/>
<dbReference type="GO" id="GO:0016020">
    <property type="term" value="C:membrane"/>
    <property type="evidence" value="ECO:0007669"/>
    <property type="project" value="InterPro"/>
</dbReference>
<feature type="transmembrane region" description="Helical" evidence="1">
    <location>
        <begin position="154"/>
        <end position="182"/>
    </location>
</feature>
<feature type="transmembrane region" description="Helical" evidence="1">
    <location>
        <begin position="6"/>
        <end position="28"/>
    </location>
</feature>
<feature type="transmembrane region" description="Helical" evidence="1">
    <location>
        <begin position="101"/>
        <end position="129"/>
    </location>
</feature>
<evidence type="ECO:0000313" key="3">
    <source>
        <dbReference type="EMBL" id="AEP08868.1"/>
    </source>
</evidence>
<keyword evidence="1" id="KW-0812">Transmembrane</keyword>
<sequence>MGVKLIFAFNLIYCVCFIGVCLAALGAACSDVRTMTIPNVCSVVIMGLFVIGYGALALSGGVVAPWWSYVSSLLIVFVVTLGMFVVGAIGGGDSKFAASCALWVGLKGLVSFLLVMMVVGMVLAVFALVLRNRVVFARVAPDSWVGRVQRGESAIPYGVAITSGLFAGVSAGGGLGPLMAFFY</sequence>
<reference evidence="3 4" key="1">
    <citation type="journal article" date="2011" name="BMC Genomics">
        <title>Genomic insights into an obligate epibiotic bacterial predator: Micavibrio aeruginosavorus ARL-13.</title>
        <authorList>
            <person name="Wang Z."/>
            <person name="Kadouri D."/>
            <person name="Wu M."/>
        </authorList>
    </citation>
    <scope>NUCLEOTIDE SEQUENCE [LARGE SCALE GENOMIC DNA]</scope>
    <source>
        <strain evidence="3 4">ARL-13</strain>
    </source>
</reference>
<evidence type="ECO:0000256" key="1">
    <source>
        <dbReference type="SAM" id="Phobius"/>
    </source>
</evidence>
<evidence type="ECO:0000313" key="4">
    <source>
        <dbReference type="Proteomes" id="UP000009286"/>
    </source>
</evidence>
<name>G2KLN8_MICAA</name>
<dbReference type="Proteomes" id="UP000009286">
    <property type="component" value="Chromosome"/>
</dbReference>
<dbReference type="AlphaFoldDB" id="G2KLN8"/>
<dbReference type="Gene3D" id="1.20.120.1220">
    <property type="match status" value="1"/>
</dbReference>
<gene>
    <name evidence="3" type="ordered locus">MICA_531</name>
</gene>